<organism evidence="2 3">
    <name type="scientific">Priestia megaterium</name>
    <name type="common">Bacillus megaterium</name>
    <dbReference type="NCBI Taxonomy" id="1404"/>
    <lineage>
        <taxon>Bacteria</taxon>
        <taxon>Bacillati</taxon>
        <taxon>Bacillota</taxon>
        <taxon>Bacilli</taxon>
        <taxon>Bacillales</taxon>
        <taxon>Bacillaceae</taxon>
        <taxon>Priestia</taxon>
    </lineage>
</organism>
<reference evidence="2 3" key="2">
    <citation type="submission" date="2020-04" db="EMBL/GenBank/DDBJ databases">
        <authorList>
            <person name="Fomenkov A."/>
            <person name="Anton B.P."/>
            <person name="Roberts R.J."/>
        </authorList>
    </citation>
    <scope>NUCLEOTIDE SEQUENCE [LARGE SCALE GENOMIC DNA]</scope>
    <source>
        <strain evidence="2 3">S2</strain>
    </source>
</reference>
<dbReference type="InterPro" id="IPR032710">
    <property type="entry name" value="NTF2-like_dom_sf"/>
</dbReference>
<evidence type="ECO:0000313" key="2">
    <source>
        <dbReference type="EMBL" id="QIZ05352.1"/>
    </source>
</evidence>
<sequence>MAKKYGPSKGMIIGIVLMVSSLTIFLAMKFAFFSPSNQAKEMVDEFYRYEADGDFANSWNLFHSAMKEKFTKGNYIQDRAHVFMNHFGVETFTYTIGKPEEVKKWKMSKTGPLLKNVYKVPVTQTYKGKYGNFDLKQEVFVVKEKGEWRLMWDYNQ</sequence>
<dbReference type="Proteomes" id="UP000501868">
    <property type="component" value="Chromosome"/>
</dbReference>
<evidence type="ECO:0000313" key="3">
    <source>
        <dbReference type="Proteomes" id="UP000501868"/>
    </source>
</evidence>
<gene>
    <name evidence="2" type="ORF">HFZ78_00030</name>
</gene>
<accession>A0A6H1NVU2</accession>
<dbReference type="SUPFAM" id="SSF54427">
    <property type="entry name" value="NTF2-like"/>
    <property type="match status" value="1"/>
</dbReference>
<evidence type="ECO:0008006" key="4">
    <source>
        <dbReference type="Google" id="ProtNLM"/>
    </source>
</evidence>
<keyword evidence="1" id="KW-0472">Membrane</keyword>
<dbReference type="EMBL" id="CP051128">
    <property type="protein sequence ID" value="QIZ05352.1"/>
    <property type="molecule type" value="Genomic_DNA"/>
</dbReference>
<dbReference type="Gene3D" id="3.10.450.100">
    <property type="entry name" value="NTF2-like, domain 1"/>
    <property type="match status" value="1"/>
</dbReference>
<keyword evidence="1" id="KW-0812">Transmembrane</keyword>
<proteinExistence type="predicted"/>
<keyword evidence="1" id="KW-1133">Transmembrane helix</keyword>
<name>A0A6H1NVU2_PRIMG</name>
<reference evidence="2 3" key="1">
    <citation type="submission" date="2020-04" db="EMBL/GenBank/DDBJ databases">
        <title>Genome-Wide Identification of 5-Methylcytosine Sites in Bacterial Genomes By High-Throughput Sequencing of MspJI Restriction Fragments.</title>
        <authorList>
            <person name="Wu V."/>
        </authorList>
    </citation>
    <scope>NUCLEOTIDE SEQUENCE [LARGE SCALE GENOMIC DNA]</scope>
    <source>
        <strain evidence="2 3">S2</strain>
    </source>
</reference>
<feature type="transmembrane region" description="Helical" evidence="1">
    <location>
        <begin position="12"/>
        <end position="33"/>
    </location>
</feature>
<dbReference type="AlphaFoldDB" id="A0A6H1NVU2"/>
<evidence type="ECO:0000256" key="1">
    <source>
        <dbReference type="SAM" id="Phobius"/>
    </source>
</evidence>
<protein>
    <recommendedName>
        <fullName evidence="4">DUF4878 domain-containing protein</fullName>
    </recommendedName>
</protein>